<name>A0ABR2BIJ7_9ROSI</name>
<keyword evidence="2" id="KW-1185">Reference proteome</keyword>
<comment type="caution">
    <text evidence="1">The sequence shown here is derived from an EMBL/GenBank/DDBJ whole genome shotgun (WGS) entry which is preliminary data.</text>
</comment>
<dbReference type="EMBL" id="JBBPBM010000110">
    <property type="protein sequence ID" value="KAK8506968.1"/>
    <property type="molecule type" value="Genomic_DNA"/>
</dbReference>
<evidence type="ECO:0000313" key="2">
    <source>
        <dbReference type="Proteomes" id="UP001472677"/>
    </source>
</evidence>
<reference evidence="1 2" key="1">
    <citation type="journal article" date="2024" name="G3 (Bethesda)">
        <title>Genome assembly of Hibiscus sabdariffa L. provides insights into metabolisms of medicinal natural products.</title>
        <authorList>
            <person name="Kim T."/>
        </authorList>
    </citation>
    <scope>NUCLEOTIDE SEQUENCE [LARGE SCALE GENOMIC DNA]</scope>
    <source>
        <strain evidence="1">TK-2024</strain>
        <tissue evidence="1">Old leaves</tissue>
    </source>
</reference>
<dbReference type="Proteomes" id="UP001472677">
    <property type="component" value="Unassembled WGS sequence"/>
</dbReference>
<organism evidence="1 2">
    <name type="scientific">Hibiscus sabdariffa</name>
    <name type="common">roselle</name>
    <dbReference type="NCBI Taxonomy" id="183260"/>
    <lineage>
        <taxon>Eukaryota</taxon>
        <taxon>Viridiplantae</taxon>
        <taxon>Streptophyta</taxon>
        <taxon>Embryophyta</taxon>
        <taxon>Tracheophyta</taxon>
        <taxon>Spermatophyta</taxon>
        <taxon>Magnoliopsida</taxon>
        <taxon>eudicotyledons</taxon>
        <taxon>Gunneridae</taxon>
        <taxon>Pentapetalae</taxon>
        <taxon>rosids</taxon>
        <taxon>malvids</taxon>
        <taxon>Malvales</taxon>
        <taxon>Malvaceae</taxon>
        <taxon>Malvoideae</taxon>
        <taxon>Hibiscus</taxon>
    </lineage>
</organism>
<proteinExistence type="predicted"/>
<gene>
    <name evidence="1" type="ORF">V6N12_041645</name>
</gene>
<evidence type="ECO:0000313" key="1">
    <source>
        <dbReference type="EMBL" id="KAK8506968.1"/>
    </source>
</evidence>
<protein>
    <submittedName>
        <fullName evidence="1">Uncharacterized protein</fullName>
    </submittedName>
</protein>
<accession>A0ABR2BIJ7</accession>
<sequence length="100" mass="10955">MIKSSLRKRGKGNDKTAVPRNITIMGLPSPFEILDVFSSIPTTSKSRIEEGAVFVVQLGGIFVVDPNPLTVGIITGSQGWFVMEDCRLAREEMVETEQGE</sequence>